<dbReference type="PROSITE" id="PS50878">
    <property type="entry name" value="RT_POL"/>
    <property type="match status" value="1"/>
</dbReference>
<protein>
    <recommendedName>
        <fullName evidence="1">Reverse transcriptase domain-containing protein</fullName>
    </recommendedName>
</protein>
<dbReference type="CDD" id="cd01650">
    <property type="entry name" value="RT_nLTR_like"/>
    <property type="match status" value="1"/>
</dbReference>
<keyword evidence="4" id="KW-1185">Reference proteome</keyword>
<dbReference type="InterPro" id="IPR000477">
    <property type="entry name" value="RT_dom"/>
</dbReference>
<dbReference type="EMBL" id="NEVH01011907">
    <property type="protein sequence ID" value="PNF31143.1"/>
    <property type="molecule type" value="Genomic_DNA"/>
</dbReference>
<dbReference type="SUPFAM" id="SSF56672">
    <property type="entry name" value="DNA/RNA polymerases"/>
    <property type="match status" value="1"/>
</dbReference>
<reference evidence="3 4" key="1">
    <citation type="submission" date="2017-12" db="EMBL/GenBank/DDBJ databases">
        <title>Hemimetabolous genomes reveal molecular basis of termite eusociality.</title>
        <authorList>
            <person name="Harrison M.C."/>
            <person name="Jongepier E."/>
            <person name="Robertson H.M."/>
            <person name="Arning N."/>
            <person name="Bitard-Feildel T."/>
            <person name="Chao H."/>
            <person name="Childers C.P."/>
            <person name="Dinh H."/>
            <person name="Doddapaneni H."/>
            <person name="Dugan S."/>
            <person name="Gowin J."/>
            <person name="Greiner C."/>
            <person name="Han Y."/>
            <person name="Hu H."/>
            <person name="Hughes D.S.T."/>
            <person name="Huylmans A.-K."/>
            <person name="Kemena C."/>
            <person name="Kremer L.P.M."/>
            <person name="Lee S.L."/>
            <person name="Lopez-Ezquerra A."/>
            <person name="Mallet L."/>
            <person name="Monroy-Kuhn J.M."/>
            <person name="Moser A."/>
            <person name="Murali S.C."/>
            <person name="Muzny D.M."/>
            <person name="Otani S."/>
            <person name="Piulachs M.-D."/>
            <person name="Poelchau M."/>
            <person name="Qu J."/>
            <person name="Schaub F."/>
            <person name="Wada-Katsumata A."/>
            <person name="Worley K.C."/>
            <person name="Xie Q."/>
            <person name="Ylla G."/>
            <person name="Poulsen M."/>
            <person name="Gibbs R.A."/>
            <person name="Schal C."/>
            <person name="Richards S."/>
            <person name="Belles X."/>
            <person name="Korb J."/>
            <person name="Bornberg-Bauer E."/>
        </authorList>
    </citation>
    <scope>NUCLEOTIDE SEQUENCE [LARGE SCALE GENOMIC DNA]</scope>
    <source>
        <tissue evidence="3">Whole body</tissue>
    </source>
</reference>
<accession>A0A2J7R9S2</accession>
<evidence type="ECO:0000313" key="2">
    <source>
        <dbReference type="EMBL" id="PNF31143.1"/>
    </source>
</evidence>
<dbReference type="InParanoid" id="A0A2J7R9S2"/>
<dbReference type="AlphaFoldDB" id="A0A2J7R9S2"/>
<evidence type="ECO:0000313" key="4">
    <source>
        <dbReference type="Proteomes" id="UP000235965"/>
    </source>
</evidence>
<comment type="caution">
    <text evidence="3">The sequence shown here is derived from an EMBL/GenBank/DDBJ whole genome shotgun (WGS) entry which is preliminary data.</text>
</comment>
<evidence type="ECO:0000313" key="3">
    <source>
        <dbReference type="EMBL" id="PNF37583.1"/>
    </source>
</evidence>
<name>A0A2J7R9S2_9NEOP</name>
<dbReference type="EMBL" id="NEVH01006580">
    <property type="protein sequence ID" value="PNF37583.1"/>
    <property type="molecule type" value="Genomic_DNA"/>
</dbReference>
<organism evidence="3 4">
    <name type="scientific">Cryptotermes secundus</name>
    <dbReference type="NCBI Taxonomy" id="105785"/>
    <lineage>
        <taxon>Eukaryota</taxon>
        <taxon>Metazoa</taxon>
        <taxon>Ecdysozoa</taxon>
        <taxon>Arthropoda</taxon>
        <taxon>Hexapoda</taxon>
        <taxon>Insecta</taxon>
        <taxon>Pterygota</taxon>
        <taxon>Neoptera</taxon>
        <taxon>Polyneoptera</taxon>
        <taxon>Dictyoptera</taxon>
        <taxon>Blattodea</taxon>
        <taxon>Blattoidea</taxon>
        <taxon>Termitoidae</taxon>
        <taxon>Kalotermitidae</taxon>
        <taxon>Cryptotermitinae</taxon>
        <taxon>Cryptotermes</taxon>
    </lineage>
</organism>
<gene>
    <name evidence="3" type="ORF">B7P43_G11952</name>
    <name evidence="2" type="ORF">B7P43_G15444</name>
</gene>
<dbReference type="Pfam" id="PF00078">
    <property type="entry name" value="RVT_1"/>
    <property type="match status" value="1"/>
</dbReference>
<dbReference type="GO" id="GO:0071897">
    <property type="term" value="P:DNA biosynthetic process"/>
    <property type="evidence" value="ECO:0007669"/>
    <property type="project" value="UniProtKB-ARBA"/>
</dbReference>
<dbReference type="PANTHER" id="PTHR33332">
    <property type="entry name" value="REVERSE TRANSCRIPTASE DOMAIN-CONTAINING PROTEIN"/>
    <property type="match status" value="1"/>
</dbReference>
<evidence type="ECO:0000259" key="1">
    <source>
        <dbReference type="PROSITE" id="PS50878"/>
    </source>
</evidence>
<sequence length="602" mass="69933">MVMAWKIVKTITGKKSDNRLLQFIDAYNSETPREKRSDIADVFQNYFLSVVDKIRSNINRNDIPDKNCMDYLFKAFKKPFPKLDLKRTSTKEIAKIIKDLKPKNSSGYDEISLKILKISSPYIVAPLNYICNRVILSGKFPSRLKYSIIKPIYKKGDKKDIKNYRPISLLTSFSKIFEKVILARLLEHVVNNNILSTDQFGFRSNSSTQKAIFTLLKYILQAWNSKSVVGGIFCDLEKAFDSVNHDILLKKLEFYGITGSANLLMKSYLKDRYQRVLIEENSVKVKRTSEWGKIKHGVPQGSILGPLLFLLYINDLPYVVNMSSYPILFADDTSIIVNNPNSINFKEDLILVFDQINKWFSTNLLVLNFDKTQYIQFKTTNTPEIPINISYNNKYIVNCMETKFLGITIDSVLSWKKHIQDLKVKLCKATYAIMTLKPFVSPESLKRIYFAYFHSIMTYGIIFWGTSSHSGDIFRLQKRVIRIITNSKKRDSCRNLFKDLNILPFYSQLIFSLLIFVIDNIELFKTNTDLHSINIRSKNNLKLPQARLSSYQKGVYYMGIKTYNLLPSSLKDLVNKKKQFKLALKRYLLEKSYYSLRELFDG</sequence>
<feature type="domain" description="Reverse transcriptase" evidence="1">
    <location>
        <begin position="133"/>
        <end position="409"/>
    </location>
</feature>
<dbReference type="InterPro" id="IPR043502">
    <property type="entry name" value="DNA/RNA_pol_sf"/>
</dbReference>
<proteinExistence type="predicted"/>
<dbReference type="Proteomes" id="UP000235965">
    <property type="component" value="Unassembled WGS sequence"/>
</dbReference>